<organism evidence="14 15">
    <name type="scientific">Scleropages formosus</name>
    <name type="common">Asian bonytongue</name>
    <name type="synonym">Osteoglossum formosum</name>
    <dbReference type="NCBI Taxonomy" id="113540"/>
    <lineage>
        <taxon>Eukaryota</taxon>
        <taxon>Metazoa</taxon>
        <taxon>Chordata</taxon>
        <taxon>Craniata</taxon>
        <taxon>Vertebrata</taxon>
        <taxon>Euteleostomi</taxon>
        <taxon>Actinopterygii</taxon>
        <taxon>Neopterygii</taxon>
        <taxon>Teleostei</taxon>
        <taxon>Osteoglossocephala</taxon>
        <taxon>Osteoglossomorpha</taxon>
        <taxon>Osteoglossiformes</taxon>
        <taxon>Osteoglossidae</taxon>
        <taxon>Scleropages</taxon>
    </lineage>
</organism>
<dbReference type="InterPro" id="IPR011992">
    <property type="entry name" value="EF-hand-dom_pair"/>
</dbReference>
<evidence type="ECO:0000256" key="3">
    <source>
        <dbReference type="ARBA" id="ARBA00022553"/>
    </source>
</evidence>
<evidence type="ECO:0000256" key="2">
    <source>
        <dbReference type="ARBA" id="ARBA00022475"/>
    </source>
</evidence>
<evidence type="ECO:0000259" key="13">
    <source>
        <dbReference type="PROSITE" id="PS50222"/>
    </source>
</evidence>
<sequence length="617" mass="69294">MWSQCAPAQTQSSQHREDELFYTRCRAAYLSVFKSSLTDITSKEQLCVVLQQAGRNPSQQAINNYWTPRTTKLNFDDFCEILKKESETDESELLKTFGKMDPRGSGCISHGDLCRVLTSRGEKMSPEELNGIFSLREVNSDGKLDYIKLFSALEYIFCRLLVATVEQCQAAAVERLEADARQKWQNFGSQSEGSPKRSVPQTCPPVPEIPQKSETDTRPSSRPSSARTRRSSVSNAVTVGGSSAKSSRLVEPKSLQDWHCSSLKGCFFLEEDGGIVSLQYRLRVPQATSVFLTIQPLNLSQADEKPSSWMNVDTALFVATANETKEDFNFVCCTELRDKEKFGWKGELSAGTYYILPFTTGCRLKGQRKPVAKVAQLVYRGESGELVLTKEFRAALSDIFEIIDLDGNGLLSLEEYNFFEQRTSGEKCDEDAWAICRENFDTKRNELTRQGFMELNLMEANDREGDPSDLWVTLESMGYNRALEMVEACPFTVSVYTEAFKPTLQPVSLESGHKILNTALCQSVIAKGEARPIKGHQAVVVYTYRSEARISSVISNKSNQKVIVHVNNEQSKNCTSSRGMNVFAVEVPARTKMVCQHIMPTNEKQEWSYSCVESIVM</sequence>
<feature type="compositionally biased region" description="Low complexity" evidence="12">
    <location>
        <begin position="220"/>
        <end position="239"/>
    </location>
</feature>
<gene>
    <name evidence="14" type="primary">EFCAB7</name>
    <name evidence="14" type="synonym">pgm1</name>
</gene>
<keyword evidence="3" id="KW-0597">Phosphoprotein</keyword>
<dbReference type="GO" id="GO:1903569">
    <property type="term" value="P:positive regulation of protein localization to ciliary membrane"/>
    <property type="evidence" value="ECO:0007669"/>
    <property type="project" value="TreeGrafter"/>
</dbReference>
<keyword evidence="4" id="KW-0479">Metal-binding</keyword>
<evidence type="ECO:0000256" key="11">
    <source>
        <dbReference type="ARBA" id="ARBA00069151"/>
    </source>
</evidence>
<evidence type="ECO:0000256" key="1">
    <source>
        <dbReference type="ARBA" id="ARBA00004522"/>
    </source>
</evidence>
<keyword evidence="5" id="KW-0677">Repeat</keyword>
<keyword evidence="15" id="KW-1185">Reference proteome</keyword>
<dbReference type="CDD" id="cd00051">
    <property type="entry name" value="EFh"/>
    <property type="match status" value="1"/>
</dbReference>
<dbReference type="PANTHER" id="PTHR46819:SF1">
    <property type="entry name" value="EF-HAND CALCIUM-BINDING DOMAIN-CONTAINING PROTEIN 7"/>
    <property type="match status" value="1"/>
</dbReference>
<dbReference type="Ensembl" id="ENSSFOT00015001552.2">
    <property type="protein sequence ID" value="ENSSFOP00015001516.2"/>
    <property type="gene ID" value="ENSSFOG00015001084.2"/>
</dbReference>
<feature type="domain" description="EF-hand" evidence="13">
    <location>
        <begin position="88"/>
        <end position="123"/>
    </location>
</feature>
<dbReference type="PROSITE" id="PS00018">
    <property type="entry name" value="EF_HAND_1"/>
    <property type="match status" value="1"/>
</dbReference>
<evidence type="ECO:0000256" key="6">
    <source>
        <dbReference type="ARBA" id="ARBA00022837"/>
    </source>
</evidence>
<dbReference type="GeneTree" id="ENSGT00390000015466"/>
<reference evidence="14" key="3">
    <citation type="submission" date="2025-09" db="UniProtKB">
        <authorList>
            <consortium name="Ensembl"/>
        </authorList>
    </citation>
    <scope>IDENTIFICATION</scope>
</reference>
<keyword evidence="7" id="KW-0472">Membrane</keyword>
<dbReference type="PROSITE" id="PS50222">
    <property type="entry name" value="EF_HAND_2"/>
    <property type="match status" value="1"/>
</dbReference>
<protein>
    <recommendedName>
        <fullName evidence="11">EF-hand calcium-binding domain-containing protein 7</fullName>
    </recommendedName>
</protein>
<evidence type="ECO:0000256" key="9">
    <source>
        <dbReference type="ARBA" id="ARBA00053812"/>
    </source>
</evidence>
<comment type="function">
    <text evidence="9">Component of the EvC complex that positively regulates ciliary Hedgehog (Hh) signaling. Required for the localization of the EVC2:EVC subcomplex at the base of primary cilia.</text>
</comment>
<dbReference type="PANTHER" id="PTHR46819">
    <property type="entry name" value="EF-HAND CALCIUM-BINDING DOMAIN-CONTAINING PROTEIN 7"/>
    <property type="match status" value="1"/>
</dbReference>
<keyword evidence="6" id="KW-0106">Calcium</keyword>
<name>A0A8C9QRP0_SCLFO</name>
<dbReference type="GO" id="GO:0098797">
    <property type="term" value="C:plasma membrane protein complex"/>
    <property type="evidence" value="ECO:0007669"/>
    <property type="project" value="TreeGrafter"/>
</dbReference>
<dbReference type="SUPFAM" id="SSF47473">
    <property type="entry name" value="EF-hand"/>
    <property type="match status" value="2"/>
</dbReference>
<dbReference type="FunFam" id="1.10.238.10:FF:000161">
    <property type="entry name" value="EF-hand calcium-binding domain-containing protein 7 isoform X2"/>
    <property type="match status" value="1"/>
</dbReference>
<dbReference type="GO" id="GO:0005509">
    <property type="term" value="F:calcium ion binding"/>
    <property type="evidence" value="ECO:0007669"/>
    <property type="project" value="InterPro"/>
</dbReference>
<evidence type="ECO:0000256" key="10">
    <source>
        <dbReference type="ARBA" id="ARBA00065136"/>
    </source>
</evidence>
<evidence type="ECO:0000256" key="12">
    <source>
        <dbReference type="SAM" id="MobiDB-lite"/>
    </source>
</evidence>
<evidence type="ECO:0000256" key="7">
    <source>
        <dbReference type="ARBA" id="ARBA00023136"/>
    </source>
</evidence>
<comment type="subcellular location">
    <subcellularLocation>
        <location evidence="1">Cell projection</location>
        <location evidence="1">Cilium membrane</location>
        <topology evidence="1">Peripheral membrane protein</topology>
        <orientation evidence="1">Cytoplasmic side</orientation>
    </subcellularLocation>
</comment>
<evidence type="ECO:0000256" key="5">
    <source>
        <dbReference type="ARBA" id="ARBA00022737"/>
    </source>
</evidence>
<accession>A0A8C9QRP0</accession>
<dbReference type="InterPro" id="IPR052266">
    <property type="entry name" value="Miro-EF-hand_domain"/>
</dbReference>
<feature type="region of interest" description="Disordered" evidence="12">
    <location>
        <begin position="185"/>
        <end position="240"/>
    </location>
</feature>
<evidence type="ECO:0000256" key="4">
    <source>
        <dbReference type="ARBA" id="ARBA00022723"/>
    </source>
</evidence>
<keyword evidence="2" id="KW-1003">Cell membrane</keyword>
<evidence type="ECO:0000313" key="15">
    <source>
        <dbReference type="Proteomes" id="UP000694397"/>
    </source>
</evidence>
<dbReference type="InterPro" id="IPR018247">
    <property type="entry name" value="EF_Hand_1_Ca_BS"/>
</dbReference>
<dbReference type="AlphaFoldDB" id="A0A8C9QRP0"/>
<reference evidence="14" key="2">
    <citation type="submission" date="2025-08" db="UniProtKB">
        <authorList>
            <consortium name="Ensembl"/>
        </authorList>
    </citation>
    <scope>IDENTIFICATION</scope>
</reference>
<comment type="subunit">
    <text evidence="10">Component of the EvC complex composed of EFCAB7, IQCE, EVC2 and EVC; built from two subcomplexes, EVC2:EVC and EFCAB7:IQCE. Interacts (via EF-hand 1 and 2) with IQCE (via N-terminus); this interaction anchors the EVC-EVC2 complex in a signaling microdomain at the base of cilia and stimulates the Hedgehog (Hh) pathway. Interacts with EVC2 (via N-terminal end). Interacts with EVC.</text>
</comment>
<proteinExistence type="predicted"/>
<evidence type="ECO:0000313" key="14">
    <source>
        <dbReference type="Ensembl" id="ENSSFOP00015001516.2"/>
    </source>
</evidence>
<evidence type="ECO:0000256" key="8">
    <source>
        <dbReference type="ARBA" id="ARBA00023273"/>
    </source>
</evidence>
<dbReference type="FunFam" id="1.10.238.10:FF:000193">
    <property type="entry name" value="EF-hand calcium-binding domain-containing protein 7"/>
    <property type="match status" value="1"/>
</dbReference>
<reference evidence="14 15" key="1">
    <citation type="submission" date="2019-04" db="EMBL/GenBank/DDBJ databases">
        <authorList>
            <consortium name="Wellcome Sanger Institute Data Sharing"/>
        </authorList>
    </citation>
    <scope>NUCLEOTIDE SEQUENCE [LARGE SCALE GENOMIC DNA]</scope>
</reference>
<dbReference type="Proteomes" id="UP000694397">
    <property type="component" value="Chromosome 9"/>
</dbReference>
<keyword evidence="8" id="KW-0966">Cell projection</keyword>
<dbReference type="InterPro" id="IPR002048">
    <property type="entry name" value="EF_hand_dom"/>
</dbReference>
<dbReference type="GO" id="GO:0060170">
    <property type="term" value="C:ciliary membrane"/>
    <property type="evidence" value="ECO:0007669"/>
    <property type="project" value="UniProtKB-SubCell"/>
</dbReference>
<dbReference type="Gene3D" id="1.10.238.10">
    <property type="entry name" value="EF-hand"/>
    <property type="match status" value="2"/>
</dbReference>